<protein>
    <submittedName>
        <fullName evidence="1">Uncharacterized protein</fullName>
    </submittedName>
</protein>
<proteinExistence type="predicted"/>
<evidence type="ECO:0000313" key="2">
    <source>
        <dbReference type="Proteomes" id="UP000447434"/>
    </source>
</evidence>
<dbReference type="EMBL" id="WOCE01000001">
    <property type="protein sequence ID" value="KAE9621604.1"/>
    <property type="molecule type" value="Genomic_DNA"/>
</dbReference>
<organism evidence="1 2">
    <name type="scientific">Lupinus albus</name>
    <name type="common">White lupine</name>
    <name type="synonym">Lupinus termis</name>
    <dbReference type="NCBI Taxonomy" id="3870"/>
    <lineage>
        <taxon>Eukaryota</taxon>
        <taxon>Viridiplantae</taxon>
        <taxon>Streptophyta</taxon>
        <taxon>Embryophyta</taxon>
        <taxon>Tracheophyta</taxon>
        <taxon>Spermatophyta</taxon>
        <taxon>Magnoliopsida</taxon>
        <taxon>eudicotyledons</taxon>
        <taxon>Gunneridae</taxon>
        <taxon>Pentapetalae</taxon>
        <taxon>rosids</taxon>
        <taxon>fabids</taxon>
        <taxon>Fabales</taxon>
        <taxon>Fabaceae</taxon>
        <taxon>Papilionoideae</taxon>
        <taxon>50 kb inversion clade</taxon>
        <taxon>genistoids sensu lato</taxon>
        <taxon>core genistoids</taxon>
        <taxon>Genisteae</taxon>
        <taxon>Lupinus</taxon>
    </lineage>
</organism>
<dbReference type="Proteomes" id="UP000447434">
    <property type="component" value="Chromosome 1"/>
</dbReference>
<keyword evidence="2" id="KW-1185">Reference proteome</keyword>
<evidence type="ECO:0000313" key="1">
    <source>
        <dbReference type="EMBL" id="KAE9621604.1"/>
    </source>
</evidence>
<dbReference type="AlphaFoldDB" id="A0A6A4R8Q1"/>
<accession>A0A6A4R8Q1</accession>
<reference evidence="2" key="1">
    <citation type="journal article" date="2020" name="Nat. Commun.">
        <title>Genome sequence of the cluster root forming white lupin.</title>
        <authorList>
            <person name="Hufnagel B."/>
            <person name="Marques A."/>
            <person name="Soriano A."/>
            <person name="Marques L."/>
            <person name="Divol F."/>
            <person name="Doumas P."/>
            <person name="Sallet E."/>
            <person name="Mancinotti D."/>
            <person name="Carrere S."/>
            <person name="Marande W."/>
            <person name="Arribat S."/>
            <person name="Keller J."/>
            <person name="Huneau C."/>
            <person name="Blein T."/>
            <person name="Aime D."/>
            <person name="Laguerre M."/>
            <person name="Taylor J."/>
            <person name="Schubert V."/>
            <person name="Nelson M."/>
            <person name="Geu-Flores F."/>
            <person name="Crespi M."/>
            <person name="Gallardo-Guerrero K."/>
            <person name="Delaux P.-M."/>
            <person name="Salse J."/>
            <person name="Berges H."/>
            <person name="Guyot R."/>
            <person name="Gouzy J."/>
            <person name="Peret B."/>
        </authorList>
    </citation>
    <scope>NUCLEOTIDE SEQUENCE [LARGE SCALE GENOMIC DNA]</scope>
    <source>
        <strain evidence="2">cv. Amiga</strain>
    </source>
</reference>
<sequence length="52" mass="6328">MRRQKILREKEKSKMRFCHYSCILQCGTCEIFSKSFNVGLVRFLQKLPMWDL</sequence>
<gene>
    <name evidence="1" type="ORF">Lalb_Chr01g0016551</name>
</gene>
<comment type="caution">
    <text evidence="1">The sequence shown here is derived from an EMBL/GenBank/DDBJ whole genome shotgun (WGS) entry which is preliminary data.</text>
</comment>
<name>A0A6A4R8Q1_LUPAL</name>